<comment type="domain">
    <text evidence="11">The middle region has homology to RecA with ATPase motifs including the RadA KNRFG motif, while the C-terminus is homologous to Lon protease.</text>
</comment>
<organism evidence="16 17">
    <name type="scientific">Formimonas warabiya</name>
    <dbReference type="NCBI Taxonomy" id="1761012"/>
    <lineage>
        <taxon>Bacteria</taxon>
        <taxon>Bacillati</taxon>
        <taxon>Bacillota</taxon>
        <taxon>Clostridia</taxon>
        <taxon>Eubacteriales</taxon>
        <taxon>Peptococcaceae</taxon>
        <taxon>Candidatus Formimonas</taxon>
    </lineage>
</organism>
<dbReference type="CDD" id="cd01121">
    <property type="entry name" value="RadA_SMS_N"/>
    <property type="match status" value="1"/>
</dbReference>
<evidence type="ECO:0000256" key="2">
    <source>
        <dbReference type="ARBA" id="ARBA00022741"/>
    </source>
</evidence>
<dbReference type="Pfam" id="PF13481">
    <property type="entry name" value="AAA_25"/>
    <property type="match status" value="1"/>
</dbReference>
<dbReference type="Pfam" id="PF13541">
    <property type="entry name" value="ChlI"/>
    <property type="match status" value="1"/>
</dbReference>
<dbReference type="PANTHER" id="PTHR32472:SF10">
    <property type="entry name" value="DNA REPAIR PROTEIN RADA-LIKE PROTEIN"/>
    <property type="match status" value="1"/>
</dbReference>
<evidence type="ECO:0000256" key="10">
    <source>
        <dbReference type="ARBA" id="ARBA00023204"/>
    </source>
</evidence>
<keyword evidence="3 11" id="KW-0227">DNA damage</keyword>
<reference evidence="16 17" key="1">
    <citation type="submission" date="2016-10" db="EMBL/GenBank/DDBJ databases">
        <title>Complete Genome Sequence of Peptococcaceae strain DCMF.</title>
        <authorList>
            <person name="Edwards R.J."/>
            <person name="Holland S.I."/>
            <person name="Deshpande N.P."/>
            <person name="Wong Y.K."/>
            <person name="Ertan H."/>
            <person name="Manefield M."/>
            <person name="Russell T.L."/>
            <person name="Lee M.J."/>
        </authorList>
    </citation>
    <scope>NUCLEOTIDE SEQUENCE [LARGE SCALE GENOMIC DNA]</scope>
    <source>
        <strain evidence="16 17">DCMF</strain>
    </source>
</reference>
<dbReference type="Gene3D" id="3.30.230.10">
    <property type="match status" value="1"/>
</dbReference>
<keyword evidence="5" id="KW-0378">Hydrolase</keyword>
<dbReference type="Gene3D" id="3.40.50.300">
    <property type="entry name" value="P-loop containing nucleotide triphosphate hydrolases"/>
    <property type="match status" value="1"/>
</dbReference>
<accession>A0A3G1KXY5</accession>
<gene>
    <name evidence="11" type="primary">radA</name>
    <name evidence="16" type="ORF">DCMF_22030</name>
</gene>
<dbReference type="InterPro" id="IPR004504">
    <property type="entry name" value="DNA_repair_RadA"/>
</dbReference>
<feature type="binding site" evidence="11">
    <location>
        <begin position="96"/>
        <end position="103"/>
    </location>
    <ligand>
        <name>ATP</name>
        <dbReference type="ChEBI" id="CHEBI:30616"/>
    </ligand>
</feature>
<feature type="domain" description="RecA family profile 1" evidence="15">
    <location>
        <begin position="67"/>
        <end position="216"/>
    </location>
</feature>
<sequence length="454" mass="49174">MSKNKTIYVCRECGHDSVKWQGRCPGCGAWNTLEEEVISTKRSPLSGLGENPASSKPQPISEVEVKDADRLVLDNEELRGVLGGGIVPGSLILVGGEPGIGKSTLLMQVAYEIAQKYGKVLYVSGEESAHQVRIRAERLGTLSPRVLVLTETNMEQIMDHAKKEKPVLTVIDSIQTVFLPDLSAAPGSVSQVRQCAAEGMRFAKTHNLALILVGHVTKEGMLAGPRVLEHMVDTVLYFEGERHHSFRLLRAIKNRFGSTNEIAVFDMQHQGLIPFTNLSQLFLAQRPEGVSGSVVVCAMQGTRPVLLELQALASSTAFGNPRRLTSGVDYNRTLIILAVLEKIVGMNLSSQDVYVNIAGGVRVEDPAVDLAIAVAVASSFRDREIDGHTVVMGEIGLGGEVRAVTNLERRLKEAVKMGFKKAVIPKGNKVGDDINLNVVPVTSVAEALEVVMER</sequence>
<evidence type="ECO:0000256" key="3">
    <source>
        <dbReference type="ARBA" id="ARBA00022763"/>
    </source>
</evidence>
<dbReference type="PANTHER" id="PTHR32472">
    <property type="entry name" value="DNA REPAIR PROTEIN RADA"/>
    <property type="match status" value="1"/>
</dbReference>
<evidence type="ECO:0000313" key="16">
    <source>
        <dbReference type="EMBL" id="ATW27075.1"/>
    </source>
</evidence>
<dbReference type="SUPFAM" id="SSF52540">
    <property type="entry name" value="P-loop containing nucleoside triphosphate hydrolases"/>
    <property type="match status" value="1"/>
</dbReference>
<evidence type="ECO:0000256" key="7">
    <source>
        <dbReference type="ARBA" id="ARBA00022840"/>
    </source>
</evidence>
<keyword evidence="10 11" id="KW-0234">DNA repair</keyword>
<dbReference type="GO" id="GO:0008270">
    <property type="term" value="F:zinc ion binding"/>
    <property type="evidence" value="ECO:0007669"/>
    <property type="project" value="UniProtKB-KW"/>
</dbReference>
<evidence type="ECO:0000256" key="4">
    <source>
        <dbReference type="ARBA" id="ARBA00022771"/>
    </source>
</evidence>
<dbReference type="InterPro" id="IPR020588">
    <property type="entry name" value="RecA_ATP-bd"/>
</dbReference>
<keyword evidence="9 11" id="KW-0238">DNA-binding</keyword>
<dbReference type="InterPro" id="IPR041166">
    <property type="entry name" value="Rubredoxin_2"/>
</dbReference>
<dbReference type="SMART" id="SM00382">
    <property type="entry name" value="AAA"/>
    <property type="match status" value="1"/>
</dbReference>
<keyword evidence="6 13" id="KW-0862">Zinc</keyword>
<evidence type="ECO:0000256" key="6">
    <source>
        <dbReference type="ARBA" id="ARBA00022833"/>
    </source>
</evidence>
<dbReference type="InterPro" id="IPR014721">
    <property type="entry name" value="Ribsml_uS5_D2-typ_fold_subgr"/>
</dbReference>
<dbReference type="PRINTS" id="PR01874">
    <property type="entry name" value="DNAREPAIRADA"/>
</dbReference>
<evidence type="ECO:0000259" key="15">
    <source>
        <dbReference type="PROSITE" id="PS50162"/>
    </source>
</evidence>
<dbReference type="EMBL" id="CP017634">
    <property type="protein sequence ID" value="ATW27075.1"/>
    <property type="molecule type" value="Genomic_DNA"/>
</dbReference>
<comment type="function">
    <text evidence="13">DNA-dependent ATPase involved in processing of recombination intermediates, plays a role in repairing DNA breaks. Stimulates the branch migration of RecA-mediated strand transfer reactions, allowing the 3' invading strand to extend heteroduplex DNA faster. Binds ssDNA in the presence of ADP but not other nucleotides, has ATPase activity that is stimulated by ssDNA and various branched DNA structures, but inhibited by SSB. Does not have RecA's homology-searching function.</text>
</comment>
<keyword evidence="17" id="KW-1185">Reference proteome</keyword>
<dbReference type="NCBIfam" id="TIGR00416">
    <property type="entry name" value="sms"/>
    <property type="match status" value="1"/>
</dbReference>
<dbReference type="InterPro" id="IPR003593">
    <property type="entry name" value="AAA+_ATPase"/>
</dbReference>
<dbReference type="KEGG" id="fwa:DCMF_22030"/>
<dbReference type="RefSeq" id="WP_148136412.1">
    <property type="nucleotide sequence ID" value="NZ_CP017634.1"/>
</dbReference>
<dbReference type="GO" id="GO:0016787">
    <property type="term" value="F:hydrolase activity"/>
    <property type="evidence" value="ECO:0007669"/>
    <property type="project" value="UniProtKB-KW"/>
</dbReference>
<evidence type="ECO:0000256" key="13">
    <source>
        <dbReference type="RuleBase" id="RU003555"/>
    </source>
</evidence>
<dbReference type="OrthoDB" id="9803906at2"/>
<feature type="region of interest" description="Disordered" evidence="14">
    <location>
        <begin position="41"/>
        <end position="61"/>
    </location>
</feature>
<evidence type="ECO:0000256" key="1">
    <source>
        <dbReference type="ARBA" id="ARBA00022723"/>
    </source>
</evidence>
<dbReference type="SUPFAM" id="SSF54211">
    <property type="entry name" value="Ribosomal protein S5 domain 2-like"/>
    <property type="match status" value="1"/>
</dbReference>
<evidence type="ECO:0000256" key="11">
    <source>
        <dbReference type="HAMAP-Rule" id="MF_01498"/>
    </source>
</evidence>
<keyword evidence="8 11" id="KW-0346">Stress response</keyword>
<keyword evidence="1 11" id="KW-0479">Metal-binding</keyword>
<evidence type="ECO:0000256" key="8">
    <source>
        <dbReference type="ARBA" id="ARBA00023016"/>
    </source>
</evidence>
<evidence type="ECO:0000256" key="14">
    <source>
        <dbReference type="SAM" id="MobiDB-lite"/>
    </source>
</evidence>
<comment type="similarity">
    <text evidence="11 13">Belongs to the RecA family. RadA subfamily.</text>
</comment>
<comment type="function">
    <text evidence="11">Plays a role in repairing double-strand DNA breaks, probably involving stabilizing or processing branched DNA or blocked replication forks.</text>
</comment>
<dbReference type="GO" id="GO:0140664">
    <property type="term" value="F:ATP-dependent DNA damage sensor activity"/>
    <property type="evidence" value="ECO:0007669"/>
    <property type="project" value="InterPro"/>
</dbReference>
<dbReference type="GO" id="GO:0003684">
    <property type="term" value="F:damaged DNA binding"/>
    <property type="evidence" value="ECO:0007669"/>
    <property type="project" value="InterPro"/>
</dbReference>
<dbReference type="FunFam" id="3.40.50.300:FF:000050">
    <property type="entry name" value="DNA repair protein RadA"/>
    <property type="match status" value="1"/>
</dbReference>
<dbReference type="AlphaFoldDB" id="A0A3G1KXY5"/>
<evidence type="ECO:0000256" key="12">
    <source>
        <dbReference type="NCBIfam" id="TIGR00416"/>
    </source>
</evidence>
<protein>
    <recommendedName>
        <fullName evidence="11 12">DNA repair protein RadA</fullName>
    </recommendedName>
</protein>
<keyword evidence="4 13" id="KW-0863">Zinc-finger</keyword>
<evidence type="ECO:0000313" key="17">
    <source>
        <dbReference type="Proteomes" id="UP000323521"/>
    </source>
</evidence>
<feature type="region of interest" description="Lon-protease-like" evidence="11">
    <location>
        <begin position="352"/>
        <end position="454"/>
    </location>
</feature>
<dbReference type="PROSITE" id="PS50162">
    <property type="entry name" value="RECA_2"/>
    <property type="match status" value="1"/>
</dbReference>
<dbReference type="HAMAP" id="MF_01498">
    <property type="entry name" value="RadA_bact"/>
    <property type="match status" value="1"/>
</dbReference>
<evidence type="ECO:0000256" key="9">
    <source>
        <dbReference type="ARBA" id="ARBA00023125"/>
    </source>
</evidence>
<dbReference type="GO" id="GO:0005829">
    <property type="term" value="C:cytosol"/>
    <property type="evidence" value="ECO:0007669"/>
    <property type="project" value="TreeGrafter"/>
</dbReference>
<feature type="short sequence motif" description="RadA KNRFG motif" evidence="11">
    <location>
        <begin position="253"/>
        <end position="257"/>
    </location>
</feature>
<dbReference type="GO" id="GO:0005524">
    <property type="term" value="F:ATP binding"/>
    <property type="evidence" value="ECO:0007669"/>
    <property type="project" value="UniProtKB-UniRule"/>
</dbReference>
<proteinExistence type="inferred from homology"/>
<keyword evidence="7 11" id="KW-0067">ATP-binding</keyword>
<evidence type="ECO:0000256" key="5">
    <source>
        <dbReference type="ARBA" id="ARBA00022801"/>
    </source>
</evidence>
<keyword evidence="2 11" id="KW-0547">Nucleotide-binding</keyword>
<dbReference type="GO" id="GO:0000725">
    <property type="term" value="P:recombinational repair"/>
    <property type="evidence" value="ECO:0007669"/>
    <property type="project" value="UniProtKB-UniRule"/>
</dbReference>
<name>A0A3G1KXY5_FORW1</name>
<dbReference type="InterPro" id="IPR020568">
    <property type="entry name" value="Ribosomal_Su5_D2-typ_SF"/>
</dbReference>
<dbReference type="Pfam" id="PF18073">
    <property type="entry name" value="Zn_ribbon_LapB"/>
    <property type="match status" value="1"/>
</dbReference>
<dbReference type="Proteomes" id="UP000323521">
    <property type="component" value="Chromosome"/>
</dbReference>
<dbReference type="InterPro" id="IPR027417">
    <property type="entry name" value="P-loop_NTPase"/>
</dbReference>